<evidence type="ECO:0000256" key="6">
    <source>
        <dbReference type="ARBA" id="ARBA00023015"/>
    </source>
</evidence>
<keyword evidence="5" id="KW-0862">Zinc</keyword>
<feature type="domain" description="C2H2-type" evidence="11">
    <location>
        <begin position="278"/>
        <end position="305"/>
    </location>
</feature>
<dbReference type="PROSITE" id="PS50157">
    <property type="entry name" value="ZINC_FINGER_C2H2_2"/>
    <property type="match status" value="6"/>
</dbReference>
<evidence type="ECO:0000256" key="1">
    <source>
        <dbReference type="ARBA" id="ARBA00004123"/>
    </source>
</evidence>
<keyword evidence="8" id="KW-0804">Transcription</keyword>
<feature type="domain" description="C2H2-type" evidence="11">
    <location>
        <begin position="308"/>
        <end position="335"/>
    </location>
</feature>
<dbReference type="FunFam" id="3.30.160.60:FF:000446">
    <property type="entry name" value="Zinc finger protein"/>
    <property type="match status" value="1"/>
</dbReference>
<dbReference type="EMBL" id="UFQS01000204">
    <property type="protein sequence ID" value="SSX01291.1"/>
    <property type="molecule type" value="Genomic_DNA"/>
</dbReference>
<feature type="domain" description="C2H2-type" evidence="11">
    <location>
        <begin position="188"/>
        <end position="216"/>
    </location>
</feature>
<evidence type="ECO:0000256" key="10">
    <source>
        <dbReference type="PROSITE-ProRule" id="PRU00042"/>
    </source>
</evidence>
<evidence type="ECO:0000313" key="13">
    <source>
        <dbReference type="EMBL" id="SSX21671.1"/>
    </source>
</evidence>
<dbReference type="GO" id="GO:0003677">
    <property type="term" value="F:DNA binding"/>
    <property type="evidence" value="ECO:0007669"/>
    <property type="project" value="UniProtKB-KW"/>
</dbReference>
<dbReference type="GO" id="GO:0005634">
    <property type="term" value="C:nucleus"/>
    <property type="evidence" value="ECO:0007669"/>
    <property type="project" value="UniProtKB-SubCell"/>
</dbReference>
<keyword evidence="6" id="KW-0805">Transcription regulation</keyword>
<evidence type="ECO:0000256" key="3">
    <source>
        <dbReference type="ARBA" id="ARBA00022737"/>
    </source>
</evidence>
<dbReference type="SUPFAM" id="SSF57667">
    <property type="entry name" value="beta-beta-alpha zinc fingers"/>
    <property type="match status" value="4"/>
</dbReference>
<keyword evidence="9" id="KW-0539">Nucleus</keyword>
<evidence type="ECO:0000256" key="7">
    <source>
        <dbReference type="ARBA" id="ARBA00023125"/>
    </source>
</evidence>
<dbReference type="PANTHER" id="PTHR16515:SF49">
    <property type="entry name" value="GASTRULA ZINC FINGER PROTEIN XLCGF49.1-LIKE-RELATED"/>
    <property type="match status" value="1"/>
</dbReference>
<sequence>MESQDINVIVTIKNLEEIFFQITPISKEHLQRITNFKSGITLNESNLTCRNCHENLSINFFWTQLPLSRSHWENKIVIENDDENSLITYDDGSEIVVEELKFDESGSEISDRLEPGEIKMEDYEDSISVEFEKNVECDSEAPVQVKVEDQDKKFKENHKIQCELCSKYVAKQSWKRHLMKHQNGNRPYTCNECEKSFSCLPSLNMHLIRKHFPHIPTFKCPHCPAFFLQSKKLDQHLHTIGCKEKFDCPHCNVTLANSATLRVHIRNLHTDPRRKKKFECDQCTKFFYSKPQLKVHKMTHLPENERPFRCEKCGKCFVTSYRLKKHLVEHTNPEKILRRCEICRRGFKYANSLKVHMRIHTGEKPYECKFCDRRFSDRGHHRSHMKQHESQLGIKLTLNPEERRLVKLKLVKPEELISKVTFVENK</sequence>
<dbReference type="SMART" id="SM00355">
    <property type="entry name" value="ZnF_C2H2"/>
    <property type="match status" value="8"/>
</dbReference>
<organism evidence="13">
    <name type="scientific">Culicoides sonorensis</name>
    <name type="common">Biting midge</name>
    <dbReference type="NCBI Taxonomy" id="179676"/>
    <lineage>
        <taxon>Eukaryota</taxon>
        <taxon>Metazoa</taxon>
        <taxon>Ecdysozoa</taxon>
        <taxon>Arthropoda</taxon>
        <taxon>Hexapoda</taxon>
        <taxon>Insecta</taxon>
        <taxon>Pterygota</taxon>
        <taxon>Neoptera</taxon>
        <taxon>Endopterygota</taxon>
        <taxon>Diptera</taxon>
        <taxon>Nematocera</taxon>
        <taxon>Chironomoidea</taxon>
        <taxon>Ceratopogonidae</taxon>
        <taxon>Ceratopogoninae</taxon>
        <taxon>Culicoides</taxon>
        <taxon>Monoculicoides</taxon>
    </lineage>
</organism>
<dbReference type="PROSITE" id="PS00028">
    <property type="entry name" value="ZINC_FINGER_C2H2_1"/>
    <property type="match status" value="6"/>
</dbReference>
<protein>
    <submittedName>
        <fullName evidence="13">CSON005091 protein</fullName>
    </submittedName>
</protein>
<evidence type="ECO:0000256" key="9">
    <source>
        <dbReference type="ARBA" id="ARBA00023242"/>
    </source>
</evidence>
<keyword evidence="2" id="KW-0479">Metal-binding</keyword>
<evidence type="ECO:0000256" key="8">
    <source>
        <dbReference type="ARBA" id="ARBA00023163"/>
    </source>
</evidence>
<dbReference type="FunFam" id="3.30.160.60:FF:000110">
    <property type="entry name" value="Zinc finger protein-like"/>
    <property type="match status" value="1"/>
</dbReference>
<evidence type="ECO:0000256" key="5">
    <source>
        <dbReference type="ARBA" id="ARBA00022833"/>
    </source>
</evidence>
<keyword evidence="7" id="KW-0238">DNA-binding</keyword>
<reference evidence="12" key="1">
    <citation type="submission" date="2018-04" db="EMBL/GenBank/DDBJ databases">
        <authorList>
            <person name="Go L.Y."/>
            <person name="Mitchell J.A."/>
        </authorList>
    </citation>
    <scope>NUCLEOTIDE SEQUENCE</scope>
    <source>
        <tissue evidence="12">Whole organism</tissue>
    </source>
</reference>
<dbReference type="AlphaFoldDB" id="A0A336LXG9"/>
<feature type="domain" description="C2H2-type" evidence="11">
    <location>
        <begin position="246"/>
        <end position="274"/>
    </location>
</feature>
<evidence type="ECO:0000313" key="12">
    <source>
        <dbReference type="EMBL" id="SSX01291.1"/>
    </source>
</evidence>
<dbReference type="OMA" id="HTIGCKE"/>
<dbReference type="VEuPathDB" id="VectorBase:CSON005091"/>
<dbReference type="FunFam" id="3.30.160.60:FF:000100">
    <property type="entry name" value="Zinc finger 45-like"/>
    <property type="match status" value="1"/>
</dbReference>
<feature type="domain" description="C2H2-type" evidence="11">
    <location>
        <begin position="366"/>
        <end position="393"/>
    </location>
</feature>
<dbReference type="PANTHER" id="PTHR16515">
    <property type="entry name" value="PR DOMAIN ZINC FINGER PROTEIN"/>
    <property type="match status" value="1"/>
</dbReference>
<dbReference type="InterPro" id="IPR013087">
    <property type="entry name" value="Znf_C2H2_type"/>
</dbReference>
<dbReference type="Gene3D" id="3.30.160.60">
    <property type="entry name" value="Classic Zinc Finger"/>
    <property type="match status" value="6"/>
</dbReference>
<reference evidence="13" key="2">
    <citation type="submission" date="2018-07" db="EMBL/GenBank/DDBJ databases">
        <authorList>
            <person name="Quirk P.G."/>
            <person name="Krulwich T.A."/>
        </authorList>
    </citation>
    <scope>NUCLEOTIDE SEQUENCE</scope>
</reference>
<dbReference type="Pfam" id="PF00096">
    <property type="entry name" value="zf-C2H2"/>
    <property type="match status" value="4"/>
</dbReference>
<keyword evidence="4 10" id="KW-0863">Zinc-finger</keyword>
<evidence type="ECO:0000256" key="4">
    <source>
        <dbReference type="ARBA" id="ARBA00022771"/>
    </source>
</evidence>
<evidence type="ECO:0000259" key="11">
    <source>
        <dbReference type="PROSITE" id="PS50157"/>
    </source>
</evidence>
<dbReference type="InterPro" id="IPR050331">
    <property type="entry name" value="Zinc_finger"/>
</dbReference>
<comment type="subcellular location">
    <subcellularLocation>
        <location evidence="1">Nucleus</location>
    </subcellularLocation>
</comment>
<dbReference type="GO" id="GO:0008270">
    <property type="term" value="F:zinc ion binding"/>
    <property type="evidence" value="ECO:0007669"/>
    <property type="project" value="UniProtKB-KW"/>
</dbReference>
<gene>
    <name evidence="13" type="primary">CSON005091</name>
</gene>
<evidence type="ECO:0000256" key="2">
    <source>
        <dbReference type="ARBA" id="ARBA00022723"/>
    </source>
</evidence>
<name>A0A336LXG9_CULSO</name>
<proteinExistence type="predicted"/>
<feature type="domain" description="C2H2-type" evidence="11">
    <location>
        <begin position="338"/>
        <end position="365"/>
    </location>
</feature>
<accession>A0A336LXG9</accession>
<keyword evidence="3" id="KW-0677">Repeat</keyword>
<dbReference type="InterPro" id="IPR036236">
    <property type="entry name" value="Znf_C2H2_sf"/>
</dbReference>
<dbReference type="FunFam" id="3.30.160.60:FF:000065">
    <property type="entry name" value="B-cell CLL/lymphoma 6, member B"/>
    <property type="match status" value="1"/>
</dbReference>
<dbReference type="GO" id="GO:0010468">
    <property type="term" value="P:regulation of gene expression"/>
    <property type="evidence" value="ECO:0007669"/>
    <property type="project" value="TreeGrafter"/>
</dbReference>
<dbReference type="EMBL" id="UFQT01000204">
    <property type="protein sequence ID" value="SSX21671.1"/>
    <property type="molecule type" value="Genomic_DNA"/>
</dbReference>